<dbReference type="InterPro" id="IPR014353">
    <property type="entry name" value="Membr-bd_ADH_cyt_c"/>
</dbReference>
<feature type="chain" id="PRO_5022031067" evidence="11">
    <location>
        <begin position="40"/>
        <end position="422"/>
    </location>
</feature>
<dbReference type="GO" id="GO:0009055">
    <property type="term" value="F:electron transfer activity"/>
    <property type="evidence" value="ECO:0007669"/>
    <property type="project" value="InterPro"/>
</dbReference>
<name>A0A511XDK1_9PROT</name>
<feature type="binding site" description="covalent" evidence="9">
    <location>
        <position position="328"/>
    </location>
    <ligand>
        <name>heme c</name>
        <dbReference type="ChEBI" id="CHEBI:61717"/>
        <label>3</label>
    </ligand>
</feature>
<dbReference type="EMBL" id="BJYF01000023">
    <property type="protein sequence ID" value="GEN61029.1"/>
    <property type="molecule type" value="Genomic_DNA"/>
</dbReference>
<dbReference type="GO" id="GO:0020037">
    <property type="term" value="F:heme binding"/>
    <property type="evidence" value="ECO:0007669"/>
    <property type="project" value="InterPro"/>
</dbReference>
<dbReference type="Pfam" id="PF13442">
    <property type="entry name" value="Cytochrome_CBB3"/>
    <property type="match status" value="2"/>
</dbReference>
<feature type="binding site" description="axial binding residue" evidence="10">
    <location>
        <position position="209"/>
    </location>
    <ligand>
        <name>heme c</name>
        <dbReference type="ChEBI" id="CHEBI:61717"/>
        <label>2</label>
    </ligand>
    <ligandPart>
        <name>Fe</name>
        <dbReference type="ChEBI" id="CHEBI:18248"/>
    </ligandPart>
</feature>
<feature type="domain" description="Cytochrome c" evidence="12">
    <location>
        <begin position="315"/>
        <end position="402"/>
    </location>
</feature>
<dbReference type="GO" id="GO:0005886">
    <property type="term" value="C:plasma membrane"/>
    <property type="evidence" value="ECO:0007669"/>
    <property type="project" value="UniProtKB-SubCell"/>
</dbReference>
<gene>
    <name evidence="13" type="ORF">ANI02nite_29130</name>
</gene>
<evidence type="ECO:0000256" key="1">
    <source>
        <dbReference type="ARBA" id="ARBA00004236"/>
    </source>
</evidence>
<evidence type="ECO:0000313" key="14">
    <source>
        <dbReference type="Proteomes" id="UP000321635"/>
    </source>
</evidence>
<keyword evidence="2" id="KW-1003">Cell membrane</keyword>
<comment type="caution">
    <text evidence="13">The sequence shown here is derived from an EMBL/GenBank/DDBJ whole genome shotgun (WGS) entry which is preliminary data.</text>
</comment>
<reference evidence="13 14" key="1">
    <citation type="submission" date="2019-07" db="EMBL/GenBank/DDBJ databases">
        <title>Whole genome shotgun sequence of Acetobacter nitrogenifigens NBRC 105050.</title>
        <authorList>
            <person name="Hosoyama A."/>
            <person name="Uohara A."/>
            <person name="Ohji S."/>
            <person name="Ichikawa N."/>
        </authorList>
    </citation>
    <scope>NUCLEOTIDE SEQUENCE [LARGE SCALE GENOMIC DNA]</scope>
    <source>
        <strain evidence="13 14">NBRC 105050</strain>
    </source>
</reference>
<evidence type="ECO:0000256" key="4">
    <source>
        <dbReference type="ARBA" id="ARBA00022723"/>
    </source>
</evidence>
<evidence type="ECO:0000313" key="13">
    <source>
        <dbReference type="EMBL" id="GEN61029.1"/>
    </source>
</evidence>
<dbReference type="InterPro" id="IPR009056">
    <property type="entry name" value="Cyt_c-like_dom"/>
</dbReference>
<evidence type="ECO:0000256" key="3">
    <source>
        <dbReference type="ARBA" id="ARBA00022617"/>
    </source>
</evidence>
<sequence length="422" mass="45581">MNGPRETNDHRRRLCGVGRLCTAAVVFVLSFCSANFARADTHADLVARGEYLTRAADCEVCHTAKGGVPFAGGLKFDIAPFGAIYSGNITPDRDSGLGGWSEATFVRAVREGKGPEGRLYPAMPYQDYGRMSVEDAQAIWAYLKTLPPARSLRPENTGVFAYGIVRSAMIGWNLLYGPRSDYPDDHGRSGAWNRGRFLVLGLGHCQECHSPRNWMMAASDGRAFAGNVTDGWLAYNLSSDRSDGLGAWTDAELIEYLSTGHTQNHGSAAGPMGSVVGHSLRFLTQDDIRAMVTYLRNVPPQSQTGVVERAAADRASIDRGARLYQGACIGCHLESGDGRNTHFGDIHRSHTARASDGRNLVQAMIEGTSLETQTGAASMPEFGHGYDDRDIADIANYVLASIGHAQGHVDVTEVTKARDSSH</sequence>
<comment type="cofactor">
    <cofactor evidence="9">
        <name>heme c</name>
        <dbReference type="ChEBI" id="CHEBI:61717"/>
    </cofactor>
    <text evidence="9">Binds 3 heme c groups covalently per subunit.</text>
</comment>
<evidence type="ECO:0000256" key="11">
    <source>
        <dbReference type="SAM" id="SignalP"/>
    </source>
</evidence>
<evidence type="ECO:0000256" key="8">
    <source>
        <dbReference type="ARBA" id="ARBA00023136"/>
    </source>
</evidence>
<dbReference type="GO" id="GO:0016614">
    <property type="term" value="F:oxidoreductase activity, acting on CH-OH group of donors"/>
    <property type="evidence" value="ECO:0007669"/>
    <property type="project" value="InterPro"/>
</dbReference>
<keyword evidence="6" id="KW-0677">Repeat</keyword>
<feature type="domain" description="Cytochrome c" evidence="12">
    <location>
        <begin position="190"/>
        <end position="299"/>
    </location>
</feature>
<feature type="binding site" description="covalent" evidence="9">
    <location>
        <position position="331"/>
    </location>
    <ligand>
        <name>heme c</name>
        <dbReference type="ChEBI" id="CHEBI:61717"/>
        <label>3</label>
    </ligand>
</feature>
<dbReference type="Gene3D" id="1.10.760.10">
    <property type="entry name" value="Cytochrome c-like domain"/>
    <property type="match status" value="2"/>
</dbReference>
<comment type="subcellular location">
    <subcellularLocation>
        <location evidence="1">Cell membrane</location>
    </subcellularLocation>
</comment>
<evidence type="ECO:0000256" key="6">
    <source>
        <dbReference type="ARBA" id="ARBA00022737"/>
    </source>
</evidence>
<keyword evidence="4 10" id="KW-0479">Metal-binding</keyword>
<feature type="binding site" description="axial binding residue" evidence="10">
    <location>
        <position position="332"/>
    </location>
    <ligand>
        <name>heme c</name>
        <dbReference type="ChEBI" id="CHEBI:61717"/>
        <label>3</label>
    </ligand>
    <ligandPart>
        <name>Fe</name>
        <dbReference type="ChEBI" id="CHEBI:18248"/>
    </ligandPart>
</feature>
<keyword evidence="7 10" id="KW-0408">Iron</keyword>
<proteinExistence type="predicted"/>
<dbReference type="InterPro" id="IPR036909">
    <property type="entry name" value="Cyt_c-like_dom_sf"/>
</dbReference>
<dbReference type="STRING" id="1120919.GCA_000429165_02985"/>
<dbReference type="InterPro" id="IPR051459">
    <property type="entry name" value="Cytochrome_c-type_DH"/>
</dbReference>
<evidence type="ECO:0000256" key="9">
    <source>
        <dbReference type="PIRSR" id="PIRSR000018-50"/>
    </source>
</evidence>
<dbReference type="RefSeq" id="WP_051292356.1">
    <property type="nucleotide sequence ID" value="NZ_AUBI01000014.1"/>
</dbReference>
<dbReference type="AlphaFoldDB" id="A0A511XDK1"/>
<accession>A0A511XDK1</accession>
<evidence type="ECO:0000259" key="12">
    <source>
        <dbReference type="PROSITE" id="PS51007"/>
    </source>
</evidence>
<feature type="signal peptide" evidence="11">
    <location>
        <begin position="1"/>
        <end position="39"/>
    </location>
</feature>
<dbReference type="OrthoDB" id="9811281at2"/>
<keyword evidence="3 9" id="KW-0349">Heme</keyword>
<evidence type="ECO:0000256" key="10">
    <source>
        <dbReference type="PIRSR" id="PIRSR000018-51"/>
    </source>
</evidence>
<feature type="domain" description="Cytochrome c" evidence="12">
    <location>
        <begin position="44"/>
        <end position="147"/>
    </location>
</feature>
<keyword evidence="5 11" id="KW-0732">Signal</keyword>
<dbReference type="Proteomes" id="UP000321635">
    <property type="component" value="Unassembled WGS sequence"/>
</dbReference>
<feature type="binding site" description="covalent" evidence="9">
    <location>
        <position position="61"/>
    </location>
    <ligand>
        <name>heme c</name>
        <dbReference type="ChEBI" id="CHEBI:61717"/>
        <label>1</label>
    </ligand>
</feature>
<feature type="binding site" description="covalent" evidence="9">
    <location>
        <position position="205"/>
    </location>
    <ligand>
        <name>heme c</name>
        <dbReference type="ChEBI" id="CHEBI:61717"/>
        <label>2</label>
    </ligand>
</feature>
<feature type="binding site" description="covalent" evidence="9">
    <location>
        <position position="208"/>
    </location>
    <ligand>
        <name>heme c</name>
        <dbReference type="ChEBI" id="CHEBI:61717"/>
        <label>2</label>
    </ligand>
</feature>
<organism evidence="13 14">
    <name type="scientific">Acetobacter nitrogenifigens DSM 23921 = NBRC 105050</name>
    <dbReference type="NCBI Taxonomy" id="1120919"/>
    <lineage>
        <taxon>Bacteria</taxon>
        <taxon>Pseudomonadati</taxon>
        <taxon>Pseudomonadota</taxon>
        <taxon>Alphaproteobacteria</taxon>
        <taxon>Acetobacterales</taxon>
        <taxon>Acetobacteraceae</taxon>
        <taxon>Acetobacter</taxon>
    </lineage>
</organism>
<keyword evidence="8" id="KW-0472">Membrane</keyword>
<dbReference type="GO" id="GO:0005506">
    <property type="term" value="F:iron ion binding"/>
    <property type="evidence" value="ECO:0007669"/>
    <property type="project" value="InterPro"/>
</dbReference>
<evidence type="ECO:0000256" key="5">
    <source>
        <dbReference type="ARBA" id="ARBA00022729"/>
    </source>
</evidence>
<dbReference type="PANTHER" id="PTHR35008:SF8">
    <property type="entry name" value="ALCOHOL DEHYDROGENASE CYTOCHROME C SUBUNIT"/>
    <property type="match status" value="1"/>
</dbReference>
<feature type="binding site" description="covalent" evidence="9">
    <location>
        <position position="58"/>
    </location>
    <ligand>
        <name>heme c</name>
        <dbReference type="ChEBI" id="CHEBI:61717"/>
        <label>1</label>
    </ligand>
</feature>
<dbReference type="SUPFAM" id="SSF46626">
    <property type="entry name" value="Cytochrome c"/>
    <property type="match status" value="3"/>
</dbReference>
<evidence type="ECO:0000256" key="7">
    <source>
        <dbReference type="ARBA" id="ARBA00023004"/>
    </source>
</evidence>
<protein>
    <submittedName>
        <fullName evidence="13">Alcohol dehydrogenase</fullName>
    </submittedName>
</protein>
<dbReference type="PIRSF" id="PIRSF000018">
    <property type="entry name" value="Mb_ADH_cyt_c"/>
    <property type="match status" value="1"/>
</dbReference>
<dbReference type="PROSITE" id="PS51007">
    <property type="entry name" value="CYTC"/>
    <property type="match status" value="3"/>
</dbReference>
<dbReference type="PANTHER" id="PTHR35008">
    <property type="entry name" value="BLL4482 PROTEIN-RELATED"/>
    <property type="match status" value="1"/>
</dbReference>
<evidence type="ECO:0000256" key="2">
    <source>
        <dbReference type="ARBA" id="ARBA00022475"/>
    </source>
</evidence>
<feature type="binding site" description="axial binding residue" evidence="10">
    <location>
        <position position="62"/>
    </location>
    <ligand>
        <name>heme c</name>
        <dbReference type="ChEBI" id="CHEBI:61717"/>
        <label>1</label>
    </ligand>
    <ligandPart>
        <name>Fe</name>
        <dbReference type="ChEBI" id="CHEBI:18248"/>
    </ligandPart>
</feature>
<keyword evidence="14" id="KW-1185">Reference proteome</keyword>